<proteinExistence type="predicted"/>
<organism evidence="2 3">
    <name type="scientific">Gilvimarinus gilvus</name>
    <dbReference type="NCBI Taxonomy" id="3058038"/>
    <lineage>
        <taxon>Bacteria</taxon>
        <taxon>Pseudomonadati</taxon>
        <taxon>Pseudomonadota</taxon>
        <taxon>Gammaproteobacteria</taxon>
        <taxon>Cellvibrionales</taxon>
        <taxon>Cellvibrionaceae</taxon>
        <taxon>Gilvimarinus</taxon>
    </lineage>
</organism>
<comment type="caution">
    <text evidence="2">The sequence shown here is derived from an EMBL/GenBank/DDBJ whole genome shotgun (WGS) entry which is preliminary data.</text>
</comment>
<feature type="compositionally biased region" description="Polar residues" evidence="1">
    <location>
        <begin position="1"/>
        <end position="12"/>
    </location>
</feature>
<evidence type="ECO:0000313" key="2">
    <source>
        <dbReference type="EMBL" id="MDX6849116.1"/>
    </source>
</evidence>
<sequence length="96" mass="10374">MTSGAFTPQASAATELDEELEEELDSLLELSLLDDSLEELSLEELTLEELGLGLEEPPPPPPHALSPTTTARAHNTGIERMKPPTVNLLLSVQKTI</sequence>
<keyword evidence="3" id="KW-1185">Reference proteome</keyword>
<dbReference type="EMBL" id="JAXAFO010000009">
    <property type="protein sequence ID" value="MDX6849116.1"/>
    <property type="molecule type" value="Genomic_DNA"/>
</dbReference>
<dbReference type="RefSeq" id="WP_302722728.1">
    <property type="nucleotide sequence ID" value="NZ_JAULRU010000569.1"/>
</dbReference>
<protein>
    <submittedName>
        <fullName evidence="2">Uncharacterized protein</fullName>
    </submittedName>
</protein>
<feature type="region of interest" description="Disordered" evidence="1">
    <location>
        <begin position="1"/>
        <end position="20"/>
    </location>
</feature>
<evidence type="ECO:0000313" key="3">
    <source>
        <dbReference type="Proteomes" id="UP001273505"/>
    </source>
</evidence>
<dbReference type="Proteomes" id="UP001273505">
    <property type="component" value="Unassembled WGS sequence"/>
</dbReference>
<gene>
    <name evidence="2" type="ORF">SCD92_07080</name>
</gene>
<accession>A0ABU4RY77</accession>
<name>A0ABU4RY77_9GAMM</name>
<feature type="region of interest" description="Disordered" evidence="1">
    <location>
        <begin position="49"/>
        <end position="82"/>
    </location>
</feature>
<reference evidence="2 3" key="1">
    <citation type="submission" date="2023-11" db="EMBL/GenBank/DDBJ databases">
        <title>Gilvimarinus fulvus sp. nov., isolated from the surface of Kelp.</title>
        <authorList>
            <person name="Sun Y.Y."/>
            <person name="Gong Y."/>
            <person name="Du Z.J."/>
        </authorList>
    </citation>
    <scope>NUCLEOTIDE SEQUENCE [LARGE SCALE GENOMIC DNA]</scope>
    <source>
        <strain evidence="2 3">SDUM040013</strain>
    </source>
</reference>
<evidence type="ECO:0000256" key="1">
    <source>
        <dbReference type="SAM" id="MobiDB-lite"/>
    </source>
</evidence>